<feature type="transmembrane region" description="Helical" evidence="10">
    <location>
        <begin position="72"/>
        <end position="89"/>
    </location>
</feature>
<evidence type="ECO:0000256" key="10">
    <source>
        <dbReference type="HAMAP-Rule" id="MF_00462"/>
    </source>
</evidence>
<comment type="similarity">
    <text evidence="10">Belongs to the NqrB/RnfD family.</text>
</comment>
<feature type="modified residue" description="FMN phosphoryl threonine" evidence="10">
    <location>
        <position position="182"/>
    </location>
</feature>
<keyword evidence="12" id="KW-1185">Reference proteome</keyword>
<keyword evidence="5 10" id="KW-0812">Transmembrane</keyword>
<evidence type="ECO:0000256" key="2">
    <source>
        <dbReference type="ARBA" id="ARBA00022553"/>
    </source>
</evidence>
<comment type="function">
    <text evidence="10">Part of a membrane-bound complex that couples electron transfer with translocation of ions across the membrane.</text>
</comment>
<keyword evidence="6 10" id="KW-1278">Translocase</keyword>
<keyword evidence="9 10" id="KW-0472">Membrane</keyword>
<sequence length="345" mass="36759">MTFPTAPAPHVVAHDSVGRVMRIVLYALVPTVALHVVFFGVGLLVQIALGAATALAAEALALRLRQKPIEPFLKDFSAIVTAVLLALCLPPLAPWWLVVSGTAFAILLAKHLYGGLGRNPFNPAMVGYAVLLVSFPVQLLQWLPPAGMDIEHIKLSVGETIQTILTGSLPSRLTWDAVTSPTPLDALRTNLKMGMTMAEAQAAPIFGTLGGRGWEWINLATLAGGIALFAFRIIRWHIPVAMLGAIVVCASLMYMIDPGAYAGPIFHLTSGASLLGAFFIATDPTSAATSDRGRLIYGAGIGVLTYVIRTWGGYPDGVAFAVLLMNLSVPLIDRYTIPRVYGHAR</sequence>
<evidence type="ECO:0000256" key="6">
    <source>
        <dbReference type="ARBA" id="ARBA00022967"/>
    </source>
</evidence>
<reference evidence="12" key="1">
    <citation type="journal article" date="2019" name="Int. J. Syst. Evol. Microbiol.">
        <title>The Global Catalogue of Microorganisms (GCM) 10K type strain sequencing project: providing services to taxonomists for standard genome sequencing and annotation.</title>
        <authorList>
            <consortium name="The Broad Institute Genomics Platform"/>
            <consortium name="The Broad Institute Genome Sequencing Center for Infectious Disease"/>
            <person name="Wu L."/>
            <person name="Ma J."/>
        </authorList>
    </citation>
    <scope>NUCLEOTIDE SEQUENCE [LARGE SCALE GENOMIC DNA]</scope>
    <source>
        <strain evidence="12">CGMCC 1.10759</strain>
    </source>
</reference>
<feature type="transmembrane region" description="Helical" evidence="10">
    <location>
        <begin position="294"/>
        <end position="312"/>
    </location>
</feature>
<accession>A0ABV8T524</accession>
<comment type="subunit">
    <text evidence="10">The complex is composed of six subunits: RnfA, RnfB, RnfC, RnfD, RnfE and RnfG.</text>
</comment>
<evidence type="ECO:0000256" key="5">
    <source>
        <dbReference type="ARBA" id="ARBA00022692"/>
    </source>
</evidence>
<feature type="transmembrane region" description="Helical" evidence="10">
    <location>
        <begin position="213"/>
        <end position="231"/>
    </location>
</feature>
<dbReference type="InterPro" id="IPR004338">
    <property type="entry name" value="NqrB/RnfD"/>
</dbReference>
<evidence type="ECO:0000256" key="8">
    <source>
        <dbReference type="ARBA" id="ARBA00022989"/>
    </source>
</evidence>
<feature type="transmembrane region" description="Helical" evidence="10">
    <location>
        <begin position="262"/>
        <end position="282"/>
    </location>
</feature>
<keyword evidence="2 10" id="KW-0597">Phosphoprotein</keyword>
<keyword evidence="8 10" id="KW-1133">Transmembrane helix</keyword>
<evidence type="ECO:0000256" key="7">
    <source>
        <dbReference type="ARBA" id="ARBA00022982"/>
    </source>
</evidence>
<name>A0ABV8T524_9GAMM</name>
<dbReference type="RefSeq" id="WP_380606441.1">
    <property type="nucleotide sequence ID" value="NZ_JBHSDU010000015.1"/>
</dbReference>
<dbReference type="HAMAP" id="MF_00462">
    <property type="entry name" value="RsxD_RnfD"/>
    <property type="match status" value="1"/>
</dbReference>
<evidence type="ECO:0000256" key="9">
    <source>
        <dbReference type="ARBA" id="ARBA00023136"/>
    </source>
</evidence>
<feature type="transmembrane region" description="Helical" evidence="10">
    <location>
        <begin position="238"/>
        <end position="256"/>
    </location>
</feature>
<dbReference type="Pfam" id="PF03116">
    <property type="entry name" value="NQR2_RnfD_RnfE"/>
    <property type="match status" value="1"/>
</dbReference>
<evidence type="ECO:0000256" key="1">
    <source>
        <dbReference type="ARBA" id="ARBA00022448"/>
    </source>
</evidence>
<dbReference type="PANTHER" id="PTHR30578:SF0">
    <property type="entry name" value="ION-TRANSLOCATING OXIDOREDUCTASE COMPLEX SUBUNIT D"/>
    <property type="match status" value="1"/>
</dbReference>
<keyword evidence="10" id="KW-1003">Cell membrane</keyword>
<protein>
    <recommendedName>
        <fullName evidence="10">Ion-translocating oxidoreductase complex subunit D</fullName>
        <ecNumber evidence="10">7.-.-.-</ecNumber>
    </recommendedName>
    <alternativeName>
        <fullName evidence="10">Rnf electron transport complex subunit D</fullName>
    </alternativeName>
</protein>
<organism evidence="11 12">
    <name type="scientific">Steroidobacter flavus</name>
    <dbReference type="NCBI Taxonomy" id="1842136"/>
    <lineage>
        <taxon>Bacteria</taxon>
        <taxon>Pseudomonadati</taxon>
        <taxon>Pseudomonadota</taxon>
        <taxon>Gammaproteobacteria</taxon>
        <taxon>Steroidobacterales</taxon>
        <taxon>Steroidobacteraceae</taxon>
        <taxon>Steroidobacter</taxon>
    </lineage>
</organism>
<dbReference type="NCBIfam" id="NF002011">
    <property type="entry name" value="PRK00816.1"/>
    <property type="match status" value="1"/>
</dbReference>
<keyword evidence="4 10" id="KW-0288">FMN</keyword>
<comment type="subcellular location">
    <subcellularLocation>
        <location evidence="10">Cell inner membrane</location>
        <topology evidence="10">Multi-pass membrane protein</topology>
    </subcellularLocation>
</comment>
<keyword evidence="1 10" id="KW-0813">Transport</keyword>
<feature type="transmembrane region" description="Helical" evidence="10">
    <location>
        <begin position="32"/>
        <end position="60"/>
    </location>
</feature>
<dbReference type="EMBL" id="JBHSDU010000015">
    <property type="protein sequence ID" value="MFC4314891.1"/>
    <property type="molecule type" value="Genomic_DNA"/>
</dbReference>
<evidence type="ECO:0000256" key="4">
    <source>
        <dbReference type="ARBA" id="ARBA00022643"/>
    </source>
</evidence>
<keyword evidence="10" id="KW-0997">Cell inner membrane</keyword>
<keyword evidence="7 10" id="KW-0249">Electron transport</keyword>
<dbReference type="PANTHER" id="PTHR30578">
    <property type="entry name" value="ELECTRON TRANSPORT COMPLEX PROTEIN RNFD"/>
    <property type="match status" value="1"/>
</dbReference>
<keyword evidence="3 10" id="KW-0285">Flavoprotein</keyword>
<comment type="cofactor">
    <cofactor evidence="10">
        <name>FMN</name>
        <dbReference type="ChEBI" id="CHEBI:58210"/>
    </cofactor>
</comment>
<dbReference type="InterPro" id="IPR011303">
    <property type="entry name" value="RnfD_bac"/>
</dbReference>
<dbReference type="NCBIfam" id="TIGR01946">
    <property type="entry name" value="rnfD"/>
    <property type="match status" value="1"/>
</dbReference>
<evidence type="ECO:0000313" key="11">
    <source>
        <dbReference type="EMBL" id="MFC4314891.1"/>
    </source>
</evidence>
<dbReference type="EC" id="7.-.-.-" evidence="10"/>
<evidence type="ECO:0000256" key="3">
    <source>
        <dbReference type="ARBA" id="ARBA00022630"/>
    </source>
</evidence>
<feature type="transmembrane region" description="Helical" evidence="10">
    <location>
        <begin position="125"/>
        <end position="143"/>
    </location>
</feature>
<proteinExistence type="inferred from homology"/>
<evidence type="ECO:0000313" key="12">
    <source>
        <dbReference type="Proteomes" id="UP001595904"/>
    </source>
</evidence>
<gene>
    <name evidence="11" type="primary">rsxD</name>
    <name evidence="10" type="synonym">rnfD</name>
    <name evidence="11" type="ORF">ACFPN2_37865</name>
</gene>
<dbReference type="Proteomes" id="UP001595904">
    <property type="component" value="Unassembled WGS sequence"/>
</dbReference>
<comment type="caution">
    <text evidence="11">The sequence shown here is derived from an EMBL/GenBank/DDBJ whole genome shotgun (WGS) entry which is preliminary data.</text>
</comment>